<evidence type="ECO:0000259" key="3">
    <source>
        <dbReference type="PROSITE" id="PS50158"/>
    </source>
</evidence>
<feature type="region of interest" description="Disordered" evidence="2">
    <location>
        <begin position="77"/>
        <end position="98"/>
    </location>
</feature>
<dbReference type="Proteomes" id="UP001166093">
    <property type="component" value="Unassembled WGS sequence"/>
</dbReference>
<organism evidence="4 5">
    <name type="scientific">Polyodon spathula</name>
    <name type="common">North American paddlefish</name>
    <name type="synonym">Squalus spathula</name>
    <dbReference type="NCBI Taxonomy" id="7913"/>
    <lineage>
        <taxon>Eukaryota</taxon>
        <taxon>Metazoa</taxon>
        <taxon>Chordata</taxon>
        <taxon>Craniata</taxon>
        <taxon>Vertebrata</taxon>
        <taxon>Euteleostomi</taxon>
        <taxon>Actinopterygii</taxon>
        <taxon>Chondrostei</taxon>
        <taxon>Acipenseriformes</taxon>
        <taxon>Polyodontidae</taxon>
        <taxon>Polyodon</taxon>
    </lineage>
</organism>
<dbReference type="InterPro" id="IPR036875">
    <property type="entry name" value="Znf_CCHC_sf"/>
</dbReference>
<evidence type="ECO:0000313" key="5">
    <source>
        <dbReference type="Proteomes" id="UP001166093"/>
    </source>
</evidence>
<feature type="non-terminal residue" evidence="4">
    <location>
        <position position="1"/>
    </location>
</feature>
<keyword evidence="1" id="KW-0863">Zinc-finger</keyword>
<keyword evidence="1" id="KW-0479">Metal-binding</keyword>
<dbReference type="GO" id="GO:0016779">
    <property type="term" value="F:nucleotidyltransferase activity"/>
    <property type="evidence" value="ECO:0007669"/>
    <property type="project" value="UniProtKB-KW"/>
</dbReference>
<feature type="compositionally biased region" description="Polar residues" evidence="2">
    <location>
        <begin position="77"/>
        <end position="96"/>
    </location>
</feature>
<dbReference type="PROSITE" id="PS50158">
    <property type="entry name" value="ZF_CCHC"/>
    <property type="match status" value="1"/>
</dbReference>
<comment type="caution">
    <text evidence="4">The sequence shown here is derived from an EMBL/GenBank/DDBJ whole genome shotgun (WGS) entry which is preliminary data.</text>
</comment>
<keyword evidence="1" id="KW-0862">Zinc</keyword>
<accession>A0ABS2XUJ6</accession>
<feature type="region of interest" description="Disordered" evidence="2">
    <location>
        <begin position="303"/>
        <end position="335"/>
    </location>
</feature>
<dbReference type="Gene3D" id="4.10.60.10">
    <property type="entry name" value="Zinc finger, CCHC-type"/>
    <property type="match status" value="1"/>
</dbReference>
<gene>
    <name evidence="4" type="primary">Tut7</name>
    <name evidence="4" type="ORF">GTO93_0013102</name>
</gene>
<feature type="compositionally biased region" description="Acidic residues" evidence="2">
    <location>
        <begin position="225"/>
        <end position="236"/>
    </location>
</feature>
<protein>
    <submittedName>
        <fullName evidence="4">TUT7 uridylyltransferase</fullName>
    </submittedName>
</protein>
<feature type="non-terminal residue" evidence="4">
    <location>
        <position position="438"/>
    </location>
</feature>
<feature type="domain" description="CCHC-type" evidence="3">
    <location>
        <begin position="363"/>
        <end position="378"/>
    </location>
</feature>
<feature type="compositionally biased region" description="Basic and acidic residues" evidence="2">
    <location>
        <begin position="309"/>
        <end position="335"/>
    </location>
</feature>
<evidence type="ECO:0000313" key="4">
    <source>
        <dbReference type="EMBL" id="MBN3277751.1"/>
    </source>
</evidence>
<dbReference type="SMART" id="SM00343">
    <property type="entry name" value="ZnF_C2HC"/>
    <property type="match status" value="1"/>
</dbReference>
<feature type="region of interest" description="Disordered" evidence="2">
    <location>
        <begin position="253"/>
        <end position="273"/>
    </location>
</feature>
<keyword evidence="4" id="KW-0548">Nucleotidyltransferase</keyword>
<feature type="region of interest" description="Disordered" evidence="2">
    <location>
        <begin position="139"/>
        <end position="236"/>
    </location>
</feature>
<proteinExistence type="predicted"/>
<keyword evidence="5" id="KW-1185">Reference proteome</keyword>
<sequence>MYEYILHCLKTTYKYFASPHKKQVKPNQQNHKDLEAEVIENVELERRDLSERGKIPPSPNELHLIQSKLHDLNVNSSQTRTDLNGKNKNHVPNNIQGVDCPRIRHGNDSFTEEEVASEKAMDAVQDDLDCVIEEIMLEDLDGYKPNSDAESENEENEQAERSIKLDADQRLEEENENGDPINLTCFSTECENETESPSDSEGCLNPGLVDSDDFGLDNTGRLDKEDEDPGSNEELDESLNAFLVSKQRQLLGSINSEEDDDEEDTYHRAHLDSVTMEDELDNIYTASGEDILSEEDEHFTLEAVTRSDQWGHKKENETPDKRDQDGKVKNDPDFAEDARHDSDLVYEFSKLAFTRGKLHTIACSLCRQEGHLKRDCPEDFKKVELEPLPLMTLKFQKILNQVCNQCYKDFSLDQTEERVREYILQNLEQFVKQEFDGI</sequence>
<dbReference type="Pfam" id="PF00098">
    <property type="entry name" value="zf-CCHC"/>
    <property type="match status" value="1"/>
</dbReference>
<dbReference type="SUPFAM" id="SSF57756">
    <property type="entry name" value="Retrovirus zinc finger-like domains"/>
    <property type="match status" value="1"/>
</dbReference>
<name>A0ABS2XUJ6_POLSP</name>
<dbReference type="EMBL" id="JAAWVQ010073371">
    <property type="protein sequence ID" value="MBN3277751.1"/>
    <property type="molecule type" value="Genomic_DNA"/>
</dbReference>
<evidence type="ECO:0000256" key="2">
    <source>
        <dbReference type="SAM" id="MobiDB-lite"/>
    </source>
</evidence>
<keyword evidence="4" id="KW-0808">Transferase</keyword>
<evidence type="ECO:0000256" key="1">
    <source>
        <dbReference type="PROSITE-ProRule" id="PRU00047"/>
    </source>
</evidence>
<reference evidence="4" key="1">
    <citation type="journal article" date="2021" name="Cell">
        <title>Tracing the genetic footprints of vertebrate landing in non-teleost ray-finned fishes.</title>
        <authorList>
            <person name="Bi X."/>
            <person name="Wang K."/>
            <person name="Yang L."/>
            <person name="Pan H."/>
            <person name="Jiang H."/>
            <person name="Wei Q."/>
            <person name="Fang M."/>
            <person name="Yu H."/>
            <person name="Zhu C."/>
            <person name="Cai Y."/>
            <person name="He Y."/>
            <person name="Gan X."/>
            <person name="Zeng H."/>
            <person name="Yu D."/>
            <person name="Zhu Y."/>
            <person name="Jiang H."/>
            <person name="Qiu Q."/>
            <person name="Yang H."/>
            <person name="Zhang Y.E."/>
            <person name="Wang W."/>
            <person name="Zhu M."/>
            <person name="He S."/>
            <person name="Zhang G."/>
        </authorList>
    </citation>
    <scope>NUCLEOTIDE SEQUENCE</scope>
    <source>
        <strain evidence="4">Pddl_001</strain>
    </source>
</reference>
<dbReference type="InterPro" id="IPR001878">
    <property type="entry name" value="Znf_CCHC"/>
</dbReference>
<feature type="compositionally biased region" description="Basic and acidic residues" evidence="2">
    <location>
        <begin position="158"/>
        <end position="172"/>
    </location>
</feature>